<dbReference type="GO" id="GO:0006000">
    <property type="term" value="P:fructose metabolic process"/>
    <property type="evidence" value="ECO:0007669"/>
    <property type="project" value="TreeGrafter"/>
</dbReference>
<dbReference type="InterPro" id="IPR033391">
    <property type="entry name" value="FBPase_N"/>
</dbReference>
<dbReference type="Pfam" id="PF00316">
    <property type="entry name" value="FBPase"/>
    <property type="match status" value="1"/>
</dbReference>
<evidence type="ECO:0000259" key="6">
    <source>
        <dbReference type="Pfam" id="PF18913"/>
    </source>
</evidence>
<proteinExistence type="inferred from homology"/>
<evidence type="ECO:0000256" key="3">
    <source>
        <dbReference type="ARBA" id="ARBA00023277"/>
    </source>
</evidence>
<evidence type="ECO:0000313" key="7">
    <source>
        <dbReference type="EMBL" id="QFG74449.1"/>
    </source>
</evidence>
<sequence>MILENAFIKITDYLRYYDFNQAENVHLLNKSNDKVTNADIFCHDVIKDSIKDINYNIIGFISEESPEIVFIKHHDISKKNYIIAFDPLDGSSNVNFNINSGSIWIIYEYDIHSKCLVDIVKAGYCLYGPSTILVETENDKVKMYTLNKNNKFIFKKNINFNTNLNNTEKIYSINQSNEYDKEVNYLIRSYNTLNYKQRWVGTMVADCHRILTSNGIFIYTNSVKYPEGKIRLYYEGLPFAYIYKLAGGHGLNSGYKDLLNTFNSCKVNNVHITAGIILCSDHEYKKLNNILEFYDID</sequence>
<evidence type="ECO:0000259" key="5">
    <source>
        <dbReference type="Pfam" id="PF00316"/>
    </source>
</evidence>
<organism evidence="7">
    <name type="scientific">Megaviridae environmental sample</name>
    <dbReference type="NCBI Taxonomy" id="1737588"/>
    <lineage>
        <taxon>Viruses</taxon>
        <taxon>Varidnaviria</taxon>
        <taxon>Bamfordvirae</taxon>
        <taxon>Nucleocytoviricota</taxon>
        <taxon>Megaviricetes</taxon>
        <taxon>Imitervirales</taxon>
        <taxon>Mimiviridae</taxon>
        <taxon>environmental samples</taxon>
    </lineage>
</organism>
<evidence type="ECO:0000256" key="4">
    <source>
        <dbReference type="ARBA" id="ARBA00024331"/>
    </source>
</evidence>
<evidence type="ECO:0000256" key="2">
    <source>
        <dbReference type="ARBA" id="ARBA00022801"/>
    </source>
</evidence>
<dbReference type="GO" id="GO:0005986">
    <property type="term" value="P:sucrose biosynthetic process"/>
    <property type="evidence" value="ECO:0007669"/>
    <property type="project" value="TreeGrafter"/>
</dbReference>
<dbReference type="InterPro" id="IPR000146">
    <property type="entry name" value="FBPase_class-1"/>
</dbReference>
<name>A0A5J6VKS6_9VIRU</name>
<dbReference type="GO" id="GO:0042132">
    <property type="term" value="F:fructose 1,6-bisphosphate 1-phosphatase activity"/>
    <property type="evidence" value="ECO:0007669"/>
    <property type="project" value="TreeGrafter"/>
</dbReference>
<protein>
    <submittedName>
        <fullName evidence="7">Fructose-1-6-bisphosphatase, N-terminal domain</fullName>
    </submittedName>
</protein>
<evidence type="ECO:0000256" key="1">
    <source>
        <dbReference type="ARBA" id="ARBA00010941"/>
    </source>
</evidence>
<comment type="pathway">
    <text evidence="4">Carbohydrate biosynthesis.</text>
</comment>
<keyword evidence="2" id="KW-0378">Hydrolase</keyword>
<dbReference type="Gene3D" id="3.30.540.10">
    <property type="entry name" value="Fructose-1,6-Bisphosphatase, subunit A, domain 1"/>
    <property type="match status" value="1"/>
</dbReference>
<dbReference type="Gene3D" id="3.40.190.80">
    <property type="match status" value="1"/>
</dbReference>
<dbReference type="GO" id="GO:0006094">
    <property type="term" value="P:gluconeogenesis"/>
    <property type="evidence" value="ECO:0007669"/>
    <property type="project" value="TreeGrafter"/>
</dbReference>
<dbReference type="InterPro" id="IPR044015">
    <property type="entry name" value="FBPase_C_dom"/>
</dbReference>
<feature type="domain" description="Fructose-1-6-bisphosphatase class I N-terminal" evidence="5">
    <location>
        <begin position="29"/>
        <end position="154"/>
    </location>
</feature>
<dbReference type="GO" id="GO:0030388">
    <property type="term" value="P:fructose 1,6-bisphosphate metabolic process"/>
    <property type="evidence" value="ECO:0007669"/>
    <property type="project" value="TreeGrafter"/>
</dbReference>
<reference evidence="7" key="1">
    <citation type="journal article" date="2019" name="Philos. Trans. R. Soc. Lond., B, Biol. Sci.">
        <title>Targeted metagenomic recovery of four divergent viruses reveals shared and distinctive characteristics of giant viruses of marine eukaryotes.</title>
        <authorList>
            <person name="Needham D.M."/>
            <person name="Poirier C."/>
            <person name="Hehenberger E."/>
            <person name="Jimenez V."/>
            <person name="Swalwell J.E."/>
            <person name="Santoro A.E."/>
            <person name="Worden A.Z."/>
        </authorList>
    </citation>
    <scope>NUCLEOTIDE SEQUENCE</scope>
    <source>
        <strain evidence="7">MPacV-611</strain>
    </source>
</reference>
<keyword evidence="3" id="KW-0119">Carbohydrate metabolism</keyword>
<comment type="similarity">
    <text evidence="1">Belongs to the FBPase class 1 family.</text>
</comment>
<dbReference type="EMBL" id="MN448288">
    <property type="protein sequence ID" value="QFG74449.1"/>
    <property type="molecule type" value="Genomic_DNA"/>
</dbReference>
<dbReference type="PANTHER" id="PTHR11556:SF35">
    <property type="entry name" value="SEDOHEPTULOSE-1,7-BISPHOSPHATASE, CHLOROPLASTIC"/>
    <property type="match status" value="1"/>
</dbReference>
<dbReference type="PANTHER" id="PTHR11556">
    <property type="entry name" value="FRUCTOSE-1,6-BISPHOSPHATASE-RELATED"/>
    <property type="match status" value="1"/>
</dbReference>
<accession>A0A5J6VKS6</accession>
<dbReference type="SUPFAM" id="SSF56655">
    <property type="entry name" value="Carbohydrate phosphatase"/>
    <property type="match status" value="1"/>
</dbReference>
<feature type="domain" description="Fructose-1-6-bisphosphatase class 1 C-terminal" evidence="6">
    <location>
        <begin position="166"/>
        <end position="290"/>
    </location>
</feature>
<dbReference type="GO" id="GO:0006002">
    <property type="term" value="P:fructose 6-phosphate metabolic process"/>
    <property type="evidence" value="ECO:0007669"/>
    <property type="project" value="TreeGrafter"/>
</dbReference>
<dbReference type="PIRSF" id="PIRSF000904">
    <property type="entry name" value="FBPtase_SBPase"/>
    <property type="match status" value="1"/>
</dbReference>
<dbReference type="Pfam" id="PF18913">
    <property type="entry name" value="FBPase_C"/>
    <property type="match status" value="1"/>
</dbReference>